<dbReference type="GO" id="GO:0004042">
    <property type="term" value="F:L-glutamate N-acetyltransferase activity"/>
    <property type="evidence" value="ECO:0007669"/>
    <property type="project" value="UniProtKB-UniRule"/>
</dbReference>
<dbReference type="Pfam" id="PF01960">
    <property type="entry name" value="ArgJ"/>
    <property type="match status" value="1"/>
</dbReference>
<dbReference type="Gene3D" id="3.60.70.12">
    <property type="entry name" value="L-amino peptidase D-ALA esterase/amidase"/>
    <property type="match status" value="1"/>
</dbReference>
<feature type="chain" id="PRO_5023463762" description="Arginine biosynthesis bifunctional protein ArgJ alpha chain" evidence="10">
    <location>
        <begin position="1"/>
        <end position="184"/>
    </location>
</feature>
<evidence type="ECO:0000313" key="11">
    <source>
        <dbReference type="EMBL" id="EOW84566.1"/>
    </source>
</evidence>
<comment type="pathway">
    <text evidence="10">Amino-acid biosynthesis; L-arginine biosynthesis; N(2)-acetyl-L-ornithine from L-glutamate: step 1/4.</text>
</comment>
<dbReference type="OrthoDB" id="9804242at2"/>
<dbReference type="InterPro" id="IPR016117">
    <property type="entry name" value="ArgJ-like_dom_sf"/>
</dbReference>
<dbReference type="InterPro" id="IPR002813">
    <property type="entry name" value="Arg_biosynth_ArgJ"/>
</dbReference>
<dbReference type="GO" id="GO:0005737">
    <property type="term" value="C:cytoplasm"/>
    <property type="evidence" value="ECO:0007669"/>
    <property type="project" value="UniProtKB-SubCell"/>
</dbReference>
<dbReference type="eggNOG" id="COG1364">
    <property type="taxonomic scope" value="Bacteria"/>
</dbReference>
<accession>S0KWC8</accession>
<dbReference type="SUPFAM" id="SSF56266">
    <property type="entry name" value="DmpA/ArgJ-like"/>
    <property type="match status" value="1"/>
</dbReference>
<sequence>MKKIDGTIASPKGFVADGLHCGLKRKKKDIGWLYSEKQASVAGVFTTNQVKAAPVIVTKEKIQQQKLQAIIINSGNANACTGQQGFADAKEMCQLAAKALAISADDVAVASTGIIGQALPMVQVKAGIELLQAKQDKEPQAFQEAILTTDTCQKVSVYRETFNQFEVIMAGCAKGSGMIHPNMATMLGFVTTDANISSSLLQELLSELTEITFNQITIDGDTSTNDMVLVLANGLSGMPEIQKDTLEYVKFKQLLAQVLTDLAKSIAKDGEGATKLIETIVTGAKNSQDARMLAKSVVGSSLVKSAIFGQDPNWGRILCALGYSGVAFDPEKVQIYLAETLVFKNGQPTLFDAAKLSEALATDEVKIQVILAQGEAVGQAWGCDLTYDYVKINALYHT</sequence>
<dbReference type="AlphaFoldDB" id="S0KWC8"/>
<dbReference type="EMBL" id="ASWJ01000004">
    <property type="protein sequence ID" value="EOW84566.1"/>
    <property type="molecule type" value="Genomic_DNA"/>
</dbReference>
<comment type="pathway">
    <text evidence="10">Amino-acid biosynthesis; L-arginine biosynthesis; L-ornithine and N-acetyl-L-glutamate from L-glutamate and N(2)-acetyl-L-ornithine (cyclic): step 1/1.</text>
</comment>
<dbReference type="UniPathway" id="UPA00068">
    <property type="reaction ID" value="UER00106"/>
</dbReference>
<evidence type="ECO:0000256" key="10">
    <source>
        <dbReference type="HAMAP-Rule" id="MF_01106"/>
    </source>
</evidence>
<evidence type="ECO:0000313" key="12">
    <source>
        <dbReference type="Proteomes" id="UP000014113"/>
    </source>
</evidence>
<dbReference type="FunFam" id="3.10.20.340:FF:000001">
    <property type="entry name" value="Arginine biosynthesis bifunctional protein ArgJ, chloroplastic"/>
    <property type="match status" value="1"/>
</dbReference>
<keyword evidence="5 10" id="KW-0808">Transferase</keyword>
<dbReference type="FunFam" id="3.60.70.12:FF:000001">
    <property type="entry name" value="Arginine biosynthesis bifunctional protein ArgJ, chloroplastic"/>
    <property type="match status" value="1"/>
</dbReference>
<proteinExistence type="inferred from homology"/>
<protein>
    <recommendedName>
        <fullName evidence="10">Arginine biosynthesis bifunctional protein ArgJ</fullName>
    </recommendedName>
    <domain>
        <recommendedName>
            <fullName evidence="10">Glutamate N-acetyltransferase</fullName>
            <ecNumber evidence="10">2.3.1.35</ecNumber>
        </recommendedName>
        <alternativeName>
            <fullName evidence="10">Ornithine acetyltransferase</fullName>
            <shortName evidence="10">OATase</shortName>
        </alternativeName>
        <alternativeName>
            <fullName evidence="10">Ornithine transacetylase</fullName>
        </alternativeName>
    </domain>
    <domain>
        <recommendedName>
            <fullName evidence="10">Amino-acid acetyltransferase</fullName>
            <ecNumber evidence="10">2.3.1.1</ecNumber>
        </recommendedName>
        <alternativeName>
            <fullName evidence="10">N-acetylglutamate synthase</fullName>
            <shortName evidence="10">AGSase</shortName>
        </alternativeName>
    </domain>
    <component>
        <recommendedName>
            <fullName evidence="10">Arginine biosynthesis bifunctional protein ArgJ alpha chain</fullName>
        </recommendedName>
    </component>
    <component>
        <recommendedName>
            <fullName evidence="10">Arginine biosynthesis bifunctional protein ArgJ beta chain</fullName>
        </recommendedName>
    </component>
</protein>
<organism evidence="11 12">
    <name type="scientific">Enterococcus columbae DSM 7374 = ATCC 51263</name>
    <dbReference type="NCBI Taxonomy" id="1121865"/>
    <lineage>
        <taxon>Bacteria</taxon>
        <taxon>Bacillati</taxon>
        <taxon>Bacillota</taxon>
        <taxon>Bacilli</taxon>
        <taxon>Lactobacillales</taxon>
        <taxon>Enterococcaceae</taxon>
        <taxon>Enterococcus</taxon>
    </lineage>
</organism>
<comment type="subunit">
    <text evidence="2 10">Heterotetramer of two alpha and two beta chains.</text>
</comment>
<comment type="similarity">
    <text evidence="1 10">Belongs to the ArgJ family.</text>
</comment>
<comment type="catalytic activity">
    <reaction evidence="9 10">
        <text>N(2)-acetyl-L-ornithine + L-glutamate = N-acetyl-L-glutamate + L-ornithine</text>
        <dbReference type="Rhea" id="RHEA:15349"/>
        <dbReference type="ChEBI" id="CHEBI:29985"/>
        <dbReference type="ChEBI" id="CHEBI:44337"/>
        <dbReference type="ChEBI" id="CHEBI:46911"/>
        <dbReference type="ChEBI" id="CHEBI:57805"/>
        <dbReference type="EC" id="2.3.1.35"/>
    </reaction>
</comment>
<dbReference type="PANTHER" id="PTHR23100">
    <property type="entry name" value="ARGININE BIOSYNTHESIS BIFUNCTIONAL PROTEIN ARGJ"/>
    <property type="match status" value="1"/>
</dbReference>
<dbReference type="GO" id="GO:0004358">
    <property type="term" value="F:L-glutamate N-acetyltransferase activity, acting on acetyl-L-ornithine as donor"/>
    <property type="evidence" value="ECO:0007669"/>
    <property type="project" value="UniProtKB-UniRule"/>
</dbReference>
<feature type="binding site" evidence="10">
    <location>
        <position position="185"/>
    </location>
    <ligand>
        <name>substrate</name>
    </ligand>
</feature>
<comment type="caution">
    <text evidence="11">The sequence shown here is derived from an EMBL/GenBank/DDBJ whole genome shotgun (WGS) entry which is preliminary data.</text>
</comment>
<evidence type="ECO:0000256" key="6">
    <source>
        <dbReference type="ARBA" id="ARBA00022813"/>
    </source>
</evidence>
<evidence type="ECO:0000256" key="1">
    <source>
        <dbReference type="ARBA" id="ARBA00006774"/>
    </source>
</evidence>
<keyword evidence="10" id="KW-0963">Cytoplasm</keyword>
<dbReference type="GO" id="GO:0006526">
    <property type="term" value="P:L-arginine biosynthetic process"/>
    <property type="evidence" value="ECO:0007669"/>
    <property type="project" value="UniProtKB-UniRule"/>
</dbReference>
<keyword evidence="12" id="KW-1185">Reference proteome</keyword>
<feature type="binding site" evidence="10">
    <location>
        <position position="148"/>
    </location>
    <ligand>
        <name>substrate</name>
    </ligand>
</feature>
<dbReference type="NCBIfam" id="TIGR00120">
    <property type="entry name" value="ArgJ"/>
    <property type="match status" value="1"/>
</dbReference>
<dbReference type="RefSeq" id="WP_016182628.1">
    <property type="nucleotide sequence ID" value="NZ_JXKI01000020.1"/>
</dbReference>
<feature type="site" description="Involved in the stabilization of negative charge on the oxyanion by the formation of the oxyanion hole" evidence="10">
    <location>
        <position position="112"/>
    </location>
</feature>
<feature type="binding site" evidence="10">
    <location>
        <position position="393"/>
    </location>
    <ligand>
        <name>substrate</name>
    </ligand>
</feature>
<reference evidence="11 12" key="1">
    <citation type="submission" date="2013-03" db="EMBL/GenBank/DDBJ databases">
        <title>The Genome Sequence of Enterococcus columbae ATCC_51263 (PacBio/Illumina hybrid assembly).</title>
        <authorList>
            <consortium name="The Broad Institute Genomics Platform"/>
            <consortium name="The Broad Institute Genome Sequencing Center for Infectious Disease"/>
            <person name="Earl A."/>
            <person name="Russ C."/>
            <person name="Gilmore M."/>
            <person name="Surin D."/>
            <person name="Walker B."/>
            <person name="Young S."/>
            <person name="Zeng Q."/>
            <person name="Gargeya S."/>
            <person name="Fitzgerald M."/>
            <person name="Haas B."/>
            <person name="Abouelleil A."/>
            <person name="Allen A.W."/>
            <person name="Alvarado L."/>
            <person name="Arachchi H.M."/>
            <person name="Berlin A.M."/>
            <person name="Chapman S.B."/>
            <person name="Gainer-Dewar J."/>
            <person name="Goldberg J."/>
            <person name="Griggs A."/>
            <person name="Gujja S."/>
            <person name="Hansen M."/>
            <person name="Howarth C."/>
            <person name="Imamovic A."/>
            <person name="Ireland A."/>
            <person name="Larimer J."/>
            <person name="McCowan C."/>
            <person name="Murphy C."/>
            <person name="Pearson M."/>
            <person name="Poon T.W."/>
            <person name="Priest M."/>
            <person name="Roberts A."/>
            <person name="Saif S."/>
            <person name="Shea T."/>
            <person name="Sisk P."/>
            <person name="Sykes S."/>
            <person name="Wortman J."/>
            <person name="Nusbaum C."/>
            <person name="Birren B."/>
        </authorList>
    </citation>
    <scope>NUCLEOTIDE SEQUENCE [LARGE SCALE GENOMIC DNA]</scope>
    <source>
        <strain evidence="11 12">ATCC 51263</strain>
    </source>
</reference>
<dbReference type="CDD" id="cd02152">
    <property type="entry name" value="OAT"/>
    <property type="match status" value="1"/>
</dbReference>
<dbReference type="GO" id="GO:0006592">
    <property type="term" value="P:ornithine biosynthetic process"/>
    <property type="evidence" value="ECO:0007669"/>
    <property type="project" value="TreeGrafter"/>
</dbReference>
<dbReference type="PANTHER" id="PTHR23100:SF0">
    <property type="entry name" value="ARGININE BIOSYNTHESIS BIFUNCTIONAL PROTEIN ARGJ, MITOCHONDRIAL"/>
    <property type="match status" value="1"/>
</dbReference>
<keyword evidence="4 10" id="KW-0028">Amino-acid biosynthesis</keyword>
<dbReference type="HAMAP" id="MF_01106">
    <property type="entry name" value="ArgJ"/>
    <property type="match status" value="1"/>
</dbReference>
<evidence type="ECO:0000256" key="8">
    <source>
        <dbReference type="ARBA" id="ARBA00023315"/>
    </source>
</evidence>
<evidence type="ECO:0000256" key="7">
    <source>
        <dbReference type="ARBA" id="ARBA00023268"/>
    </source>
</evidence>
<comment type="function">
    <text evidence="10">Catalyzes two activities which are involved in the cyclic version of arginine biosynthesis: the synthesis of N-acetylglutamate from glutamate and acetyl-CoA as the acetyl donor, and of ornithine by transacetylation between N(2)-acetylornithine and glutamate.</text>
</comment>
<comment type="catalytic activity">
    <reaction evidence="10">
        <text>L-glutamate + acetyl-CoA = N-acetyl-L-glutamate + CoA + H(+)</text>
        <dbReference type="Rhea" id="RHEA:24292"/>
        <dbReference type="ChEBI" id="CHEBI:15378"/>
        <dbReference type="ChEBI" id="CHEBI:29985"/>
        <dbReference type="ChEBI" id="CHEBI:44337"/>
        <dbReference type="ChEBI" id="CHEBI:57287"/>
        <dbReference type="ChEBI" id="CHEBI:57288"/>
        <dbReference type="EC" id="2.3.1.1"/>
    </reaction>
</comment>
<evidence type="ECO:0000256" key="4">
    <source>
        <dbReference type="ARBA" id="ARBA00022605"/>
    </source>
</evidence>
<dbReference type="PATRIC" id="fig|1121865.3.peg.456"/>
<keyword evidence="3 10" id="KW-0055">Arginine biosynthesis</keyword>
<comment type="subcellular location">
    <subcellularLocation>
        <location evidence="10">Cytoplasm</location>
    </subcellularLocation>
</comment>
<evidence type="ECO:0000256" key="3">
    <source>
        <dbReference type="ARBA" id="ARBA00022571"/>
    </source>
</evidence>
<dbReference type="Proteomes" id="UP000014113">
    <property type="component" value="Unassembled WGS sequence"/>
</dbReference>
<evidence type="ECO:0000256" key="5">
    <source>
        <dbReference type="ARBA" id="ARBA00022679"/>
    </source>
</evidence>
<evidence type="ECO:0000256" key="9">
    <source>
        <dbReference type="ARBA" id="ARBA00049439"/>
    </source>
</evidence>
<evidence type="ECO:0000256" key="2">
    <source>
        <dbReference type="ARBA" id="ARBA00011475"/>
    </source>
</evidence>
<feature type="site" description="Cleavage; by autolysis" evidence="10">
    <location>
        <begin position="184"/>
        <end position="185"/>
    </location>
</feature>
<gene>
    <name evidence="10" type="primary">argJ</name>
    <name evidence="11" type="ORF">I568_01062</name>
</gene>
<name>S0KWC8_9ENTE</name>
<dbReference type="EC" id="2.3.1.35" evidence="10"/>
<keyword evidence="7 10" id="KW-0511">Multifunctional enzyme</keyword>
<dbReference type="EC" id="2.3.1.1" evidence="10"/>
<dbReference type="InterPro" id="IPR042195">
    <property type="entry name" value="ArgJ_beta_C"/>
</dbReference>
<feature type="binding site" evidence="10">
    <location>
        <position position="398"/>
    </location>
    <ligand>
        <name>substrate</name>
    </ligand>
</feature>
<feature type="binding site" evidence="10">
    <location>
        <position position="271"/>
    </location>
    <ligand>
        <name>substrate</name>
    </ligand>
</feature>
<dbReference type="Gene3D" id="3.10.20.340">
    <property type="entry name" value="ArgJ beta chain, C-terminal domain"/>
    <property type="match status" value="1"/>
</dbReference>
<keyword evidence="8 10" id="KW-0012">Acyltransferase</keyword>
<feature type="site" description="Involved in the stabilization of negative charge on the oxyanion by the formation of the oxyanion hole" evidence="10">
    <location>
        <position position="113"/>
    </location>
</feature>
<dbReference type="STRING" id="1121865.OMW_00464"/>
<keyword evidence="6 10" id="KW-0068">Autocatalytic cleavage</keyword>
<dbReference type="NCBIfam" id="NF003802">
    <property type="entry name" value="PRK05388.1"/>
    <property type="match status" value="1"/>
</dbReference>
<feature type="active site" description="Nucleophile" evidence="10">
    <location>
        <position position="185"/>
    </location>
</feature>
<feature type="chain" id="PRO_5023463763" description="Arginine biosynthesis bifunctional protein ArgJ beta chain" evidence="10">
    <location>
        <begin position="185"/>
        <end position="398"/>
    </location>
</feature>
<feature type="binding site" evidence="10">
    <location>
        <position position="174"/>
    </location>
    <ligand>
        <name>substrate</name>
    </ligand>
</feature>